<name>A0A1A9IB45_9BACT</name>
<dbReference type="InterPro" id="IPR014710">
    <property type="entry name" value="RmlC-like_jellyroll"/>
</dbReference>
<dbReference type="PANTHER" id="PTHR36448:SF2">
    <property type="entry name" value="CUPIN TYPE-1 DOMAIN-CONTAINING PROTEIN"/>
    <property type="match status" value="1"/>
</dbReference>
<dbReference type="Proteomes" id="UP000077667">
    <property type="component" value="Chromosome"/>
</dbReference>
<dbReference type="EMBL" id="CP015772">
    <property type="protein sequence ID" value="ANH83980.1"/>
    <property type="molecule type" value="Genomic_DNA"/>
</dbReference>
<evidence type="ECO:0008006" key="3">
    <source>
        <dbReference type="Google" id="ProtNLM"/>
    </source>
</evidence>
<dbReference type="InterPro" id="IPR011051">
    <property type="entry name" value="RmlC_Cupin_sf"/>
</dbReference>
<dbReference type="SUPFAM" id="SSF51182">
    <property type="entry name" value="RmlC-like cupins"/>
    <property type="match status" value="1"/>
</dbReference>
<accession>A0A1A9IB45</accession>
<sequence>MFYFKEEEHIPNSRLPVLIYRGVFHMDDDCCEKWLIEKFITNKWIYNQDHTVFEYDHYYTNTHLVLGVCLGEGQLQIGGKLGITAHVEKGDVIVIPAGVALRLASTGNDFKLVAAYSFEGVPELRKGSAGDRPAADTTIASTQLPLLDPILGPEEGLLHIWNGVPYK</sequence>
<evidence type="ECO:0000313" key="2">
    <source>
        <dbReference type="Proteomes" id="UP000077667"/>
    </source>
</evidence>
<keyword evidence="2" id="KW-1185">Reference proteome</keyword>
<dbReference type="AlphaFoldDB" id="A0A1A9IB45"/>
<dbReference type="InterPro" id="IPR047121">
    <property type="entry name" value="YjiB-like"/>
</dbReference>
<dbReference type="KEGG" id="nia:A8C56_15395"/>
<organism evidence="1 2">
    <name type="scientific">Niabella ginsenosidivorans</name>
    <dbReference type="NCBI Taxonomy" id="1176587"/>
    <lineage>
        <taxon>Bacteria</taxon>
        <taxon>Pseudomonadati</taxon>
        <taxon>Bacteroidota</taxon>
        <taxon>Chitinophagia</taxon>
        <taxon>Chitinophagales</taxon>
        <taxon>Chitinophagaceae</taxon>
        <taxon>Niabella</taxon>
    </lineage>
</organism>
<protein>
    <recommendedName>
        <fullName evidence="3">Cupin</fullName>
    </recommendedName>
</protein>
<gene>
    <name evidence="1" type="ORF">A8C56_15395</name>
</gene>
<evidence type="ECO:0000313" key="1">
    <source>
        <dbReference type="EMBL" id="ANH83980.1"/>
    </source>
</evidence>
<dbReference type="CDD" id="cd02219">
    <property type="entry name" value="cupin_YjlB-like"/>
    <property type="match status" value="1"/>
</dbReference>
<dbReference type="PANTHER" id="PTHR36448">
    <property type="entry name" value="BLR7373 PROTEIN"/>
    <property type="match status" value="1"/>
</dbReference>
<dbReference type="Gene3D" id="2.60.120.10">
    <property type="entry name" value="Jelly Rolls"/>
    <property type="match status" value="1"/>
</dbReference>
<proteinExistence type="predicted"/>
<reference evidence="1 2" key="1">
    <citation type="submission" date="2016-05" db="EMBL/GenBank/DDBJ databases">
        <title>Niabella ginsenosidivorans BS26 whole genome sequencing.</title>
        <authorList>
            <person name="Im W.T."/>
            <person name="Siddiqi M.Z."/>
        </authorList>
    </citation>
    <scope>NUCLEOTIDE SEQUENCE [LARGE SCALE GENOMIC DNA]</scope>
    <source>
        <strain evidence="1 2">BS26</strain>
    </source>
</reference>